<protein>
    <submittedName>
        <fullName evidence="7">Predicted membrane protein</fullName>
    </submittedName>
</protein>
<feature type="transmembrane region" description="Helical" evidence="5">
    <location>
        <begin position="230"/>
        <end position="249"/>
    </location>
</feature>
<dbReference type="GO" id="GO:0016020">
    <property type="term" value="C:membrane"/>
    <property type="evidence" value="ECO:0007669"/>
    <property type="project" value="UniProtKB-SubCell"/>
</dbReference>
<feature type="transmembrane region" description="Helical" evidence="5">
    <location>
        <begin position="161"/>
        <end position="182"/>
    </location>
</feature>
<feature type="transmembrane region" description="Helical" evidence="5">
    <location>
        <begin position="278"/>
        <end position="295"/>
    </location>
</feature>
<feature type="transmembrane region" description="Helical" evidence="5">
    <location>
        <begin position="138"/>
        <end position="155"/>
    </location>
</feature>
<organism evidence="7 8">
    <name type="scientific">Pararhodospirillum photometricum DSM 122</name>
    <dbReference type="NCBI Taxonomy" id="1150469"/>
    <lineage>
        <taxon>Bacteria</taxon>
        <taxon>Pseudomonadati</taxon>
        <taxon>Pseudomonadota</taxon>
        <taxon>Alphaproteobacteria</taxon>
        <taxon>Rhodospirillales</taxon>
        <taxon>Rhodospirillaceae</taxon>
        <taxon>Pararhodospirillum</taxon>
    </lineage>
</organism>
<evidence type="ECO:0000313" key="8">
    <source>
        <dbReference type="Proteomes" id="UP000033220"/>
    </source>
</evidence>
<evidence type="ECO:0000256" key="1">
    <source>
        <dbReference type="ARBA" id="ARBA00004141"/>
    </source>
</evidence>
<dbReference type="EMBL" id="HE663493">
    <property type="protein sequence ID" value="CCG09768.1"/>
    <property type="molecule type" value="Genomic_DNA"/>
</dbReference>
<dbReference type="PATRIC" id="fig|1150469.3.peg.3540"/>
<feature type="transmembrane region" description="Helical" evidence="5">
    <location>
        <begin position="256"/>
        <end position="272"/>
    </location>
</feature>
<reference evidence="7 8" key="1">
    <citation type="submission" date="2012-02" db="EMBL/GenBank/DDBJ databases">
        <title>Shotgun genome sequence of Phaeospirillum photometricum DSM 122.</title>
        <authorList>
            <person name="Duquesne K."/>
            <person name="Sturgis J."/>
        </authorList>
    </citation>
    <scope>NUCLEOTIDE SEQUENCE [LARGE SCALE GENOMIC DNA]</scope>
    <source>
        <strain evidence="8">DSM122</strain>
    </source>
</reference>
<name>H6SR46_PARPM</name>
<feature type="transmembrane region" description="Helical" evidence="5">
    <location>
        <begin position="63"/>
        <end position="79"/>
    </location>
</feature>
<evidence type="ECO:0000313" key="7">
    <source>
        <dbReference type="EMBL" id="CCG09768.1"/>
    </source>
</evidence>
<proteinExistence type="predicted"/>
<evidence type="ECO:0000259" key="6">
    <source>
        <dbReference type="Pfam" id="PF13515"/>
    </source>
</evidence>
<accession>H6SR46</accession>
<dbReference type="eggNOG" id="COG4129">
    <property type="taxonomic scope" value="Bacteria"/>
</dbReference>
<dbReference type="Proteomes" id="UP000033220">
    <property type="component" value="Chromosome DSM 122"/>
</dbReference>
<feature type="transmembrane region" description="Helical" evidence="5">
    <location>
        <begin position="203"/>
        <end position="224"/>
    </location>
</feature>
<dbReference type="KEGG" id="rpm:RSPPHO_03142"/>
<feature type="transmembrane region" description="Helical" evidence="5">
    <location>
        <begin position="330"/>
        <end position="349"/>
    </location>
</feature>
<feature type="transmembrane region" description="Helical" evidence="5">
    <location>
        <begin position="38"/>
        <end position="57"/>
    </location>
</feature>
<gene>
    <name evidence="7" type="ORF">RSPPHO_03142</name>
</gene>
<evidence type="ECO:0000256" key="3">
    <source>
        <dbReference type="ARBA" id="ARBA00022989"/>
    </source>
</evidence>
<feature type="transmembrane region" description="Helical" evidence="5">
    <location>
        <begin position="111"/>
        <end position="131"/>
    </location>
</feature>
<comment type="subcellular location">
    <subcellularLocation>
        <location evidence="1">Membrane</location>
        <topology evidence="1">Multi-pass membrane protein</topology>
    </subcellularLocation>
</comment>
<dbReference type="Pfam" id="PF13515">
    <property type="entry name" value="FUSC_2"/>
    <property type="match status" value="1"/>
</dbReference>
<dbReference type="InterPro" id="IPR049453">
    <property type="entry name" value="Memb_transporter_dom"/>
</dbReference>
<keyword evidence="3 5" id="KW-1133">Transmembrane helix</keyword>
<dbReference type="HOGENOM" id="CLU_020865_1_0_5"/>
<evidence type="ECO:0000256" key="5">
    <source>
        <dbReference type="SAM" id="Phobius"/>
    </source>
</evidence>
<evidence type="ECO:0000256" key="4">
    <source>
        <dbReference type="ARBA" id="ARBA00023136"/>
    </source>
</evidence>
<evidence type="ECO:0000256" key="2">
    <source>
        <dbReference type="ARBA" id="ARBA00022692"/>
    </source>
</evidence>
<dbReference type="STRING" id="1150469.RSPPHO_03142"/>
<keyword evidence="8" id="KW-1185">Reference proteome</keyword>
<keyword evidence="2 5" id="KW-0812">Transmembrane</keyword>
<sequence>MLVVDRAMEPQAPPSGLLALLRREAQHFFTLARSDRPWHMPIAAAAATGFPLLTGAYFGHMDYGQASSLGGLIFLYLSNTPLASRMVTLMVCAFGMTACYTLGVISHFVPVLMMPVLAGMAILVLMISRFYGLGMPGGLFFIMAASIGAYSPLGILDVPLFVGLVSMGGLLACLIAFFYSLYDLRTRPPGPVPERPSPSFDFLVFDPVVIGLFVGVSLALAQLFQLHNAYWVPVSCLAVIQGVSLRAVWNRQVHRLVGTALGLALAWGLLMLPLDPWSLSLIMMGLTLIIETLVVRHYAFAVVFITPLTILLVEAAQLGRGGSPALLIEARLFDTVLGCLVGLVGGYCLHSPRFRAIGRQALRRLIPERLLP</sequence>
<feature type="domain" description="Integral membrane bound transporter" evidence="6">
    <location>
        <begin position="217"/>
        <end position="344"/>
    </location>
</feature>
<dbReference type="AlphaFoldDB" id="H6SR46"/>
<feature type="transmembrane region" description="Helical" evidence="5">
    <location>
        <begin position="300"/>
        <end position="318"/>
    </location>
</feature>
<keyword evidence="4 5" id="KW-0472">Membrane</keyword>